<reference evidence="1 2" key="1">
    <citation type="journal article" date="2021" name="Front. Genet.">
        <title>Chromosome-Level Genome Assembly Reveals Significant Gene Expansion in the Toll and IMD Signaling Pathways of Dendrolimus kikuchii.</title>
        <authorList>
            <person name="Zhou J."/>
            <person name="Wu P."/>
            <person name="Xiong Z."/>
            <person name="Liu N."/>
            <person name="Zhao N."/>
            <person name="Ji M."/>
            <person name="Qiu Y."/>
            <person name="Yang B."/>
        </authorList>
    </citation>
    <scope>NUCLEOTIDE SEQUENCE [LARGE SCALE GENOMIC DNA]</scope>
    <source>
        <strain evidence="1">Ann1</strain>
    </source>
</reference>
<accession>A0ACC1CE64</accession>
<sequence>MLFKITLCSIVILATSTTLAVCEEILTTKRCRKDQWQCRDSTCIPFDDKCDGKIDCSDSSDETHALCRNLECQSNWFRCTYGACVDGTAPCNGTKECADNSDELLPRCRHATMTSSVPFRCDDGTEIPYHERCDGKVNCQDTSDELLKTCADMSCLPYYFQCAYGACVDHGAECNGVKDCYDNSDESDELCNRLSATTTPVAVKTSNRAPVSNTDASTSTTTLSVIISTSTPASTSTKTEVTVENKSGMCKLPPYPKHGKYVFVNHVANVTDNTEIKPGMEYKSFYLNITCNEGYGVIGNKELICFNGEFFKQKTVPKCIKFCKIQRGDGMTYRCSRKGRRGACEDFEPPGTIAEIDCSKPVYYLPIGSATQLTCLQDGSWDNQAICSVECGKVASSAKQLMIGGRITKHGDFPWHAAIYRRDNKKGLIIKNQICGGTLISRDVVVSAAHCFWDDVKGEQEDSSKYAVGLGKIYRRWDDPNDDSAEYFDLICLRIPEHYDGSAGNFQSDIAVLKLNALVVYNTYIRPICFDHNNVVDIKMDVGRVAGWGLTSQEGHSSRILQYVKLPYVKLSQCKKIVPDDFRGNLAYDKFCAGDTNGTALCQGDSGGGLVFPDSTSGDRYFLRGIVSTAPVDNNMCNKFTITTFTDVAKHLNFINNFHCDT</sequence>
<name>A0ACC1CE64_9NEOP</name>
<protein>
    <submittedName>
        <fullName evidence="1">Uncharacterized protein</fullName>
    </submittedName>
</protein>
<gene>
    <name evidence="1" type="ORF">K1T71_014496</name>
</gene>
<dbReference type="EMBL" id="CM034415">
    <property type="protein sequence ID" value="KAJ0169890.1"/>
    <property type="molecule type" value="Genomic_DNA"/>
</dbReference>
<proteinExistence type="predicted"/>
<organism evidence="1 2">
    <name type="scientific">Dendrolimus kikuchii</name>
    <dbReference type="NCBI Taxonomy" id="765133"/>
    <lineage>
        <taxon>Eukaryota</taxon>
        <taxon>Metazoa</taxon>
        <taxon>Ecdysozoa</taxon>
        <taxon>Arthropoda</taxon>
        <taxon>Hexapoda</taxon>
        <taxon>Insecta</taxon>
        <taxon>Pterygota</taxon>
        <taxon>Neoptera</taxon>
        <taxon>Endopterygota</taxon>
        <taxon>Lepidoptera</taxon>
        <taxon>Glossata</taxon>
        <taxon>Ditrysia</taxon>
        <taxon>Bombycoidea</taxon>
        <taxon>Lasiocampidae</taxon>
        <taxon>Dendrolimus</taxon>
    </lineage>
</organism>
<dbReference type="Proteomes" id="UP000824533">
    <property type="component" value="Linkage Group LG29"/>
</dbReference>
<comment type="caution">
    <text evidence="1">The sequence shown here is derived from an EMBL/GenBank/DDBJ whole genome shotgun (WGS) entry which is preliminary data.</text>
</comment>
<evidence type="ECO:0000313" key="1">
    <source>
        <dbReference type="EMBL" id="KAJ0169890.1"/>
    </source>
</evidence>
<keyword evidence="2" id="KW-1185">Reference proteome</keyword>
<evidence type="ECO:0000313" key="2">
    <source>
        <dbReference type="Proteomes" id="UP000824533"/>
    </source>
</evidence>